<evidence type="ECO:0000313" key="5">
    <source>
        <dbReference type="WBParaSite" id="TTAC_0000365801-mRNA-1"/>
    </source>
</evidence>
<gene>
    <name evidence="3" type="ORF">TTAC_LOCUS3643</name>
</gene>
<keyword evidence="2" id="KW-0175">Coiled coil</keyword>
<dbReference type="Pfam" id="PF05600">
    <property type="entry name" value="CDK5RAP3"/>
    <property type="match status" value="2"/>
</dbReference>
<dbReference type="WBParaSite" id="TTAC_0000365801-mRNA-1">
    <property type="protein sequence ID" value="TTAC_0000365801-mRNA-1"/>
    <property type="gene ID" value="TTAC_0000365801"/>
</dbReference>
<evidence type="ECO:0000256" key="2">
    <source>
        <dbReference type="SAM" id="Coils"/>
    </source>
</evidence>
<dbReference type="PANTHER" id="PTHR14894">
    <property type="entry name" value="CDK5 REGULATORY SUBUNIT-ASSOCIATED PROTEIN 3"/>
    <property type="match status" value="1"/>
</dbReference>
<feature type="coiled-coil region" evidence="2">
    <location>
        <begin position="396"/>
        <end position="444"/>
    </location>
</feature>
<feature type="coiled-coil region" evidence="2">
    <location>
        <begin position="204"/>
        <end position="236"/>
    </location>
</feature>
<reference evidence="5" key="1">
    <citation type="submission" date="2017-02" db="UniProtKB">
        <authorList>
            <consortium name="WormBaseParasite"/>
        </authorList>
    </citation>
    <scope>IDENTIFICATION</scope>
</reference>
<organism evidence="5">
    <name type="scientific">Hydatigena taeniaeformis</name>
    <name type="common">Feline tapeworm</name>
    <name type="synonym">Taenia taeniaeformis</name>
    <dbReference type="NCBI Taxonomy" id="6205"/>
    <lineage>
        <taxon>Eukaryota</taxon>
        <taxon>Metazoa</taxon>
        <taxon>Spiralia</taxon>
        <taxon>Lophotrochozoa</taxon>
        <taxon>Platyhelminthes</taxon>
        <taxon>Cestoda</taxon>
        <taxon>Eucestoda</taxon>
        <taxon>Cyclophyllidea</taxon>
        <taxon>Taeniidae</taxon>
        <taxon>Hydatigera</taxon>
    </lineage>
</organism>
<accession>A0A0R3WSB8</accession>
<dbReference type="Proteomes" id="UP000274429">
    <property type="component" value="Unassembled WGS sequence"/>
</dbReference>
<proteinExistence type="inferred from homology"/>
<evidence type="ECO:0000313" key="3">
    <source>
        <dbReference type="EMBL" id="VDM23053.1"/>
    </source>
</evidence>
<dbReference type="AlphaFoldDB" id="A0A0R3WSB8"/>
<dbReference type="STRING" id="6205.A0A0R3WSB8"/>
<dbReference type="GO" id="GO:0012505">
    <property type="term" value="C:endomembrane system"/>
    <property type="evidence" value="ECO:0007669"/>
    <property type="project" value="TreeGrafter"/>
</dbReference>
<comment type="similarity">
    <text evidence="1">Belongs to the CDK5RAP3 family.</text>
</comment>
<dbReference type="EMBL" id="UYWX01002792">
    <property type="protein sequence ID" value="VDM23053.1"/>
    <property type="molecule type" value="Genomic_DNA"/>
</dbReference>
<keyword evidence="4" id="KW-1185">Reference proteome</keyword>
<dbReference type="GO" id="GO:0007346">
    <property type="term" value="P:regulation of mitotic cell cycle"/>
    <property type="evidence" value="ECO:0007669"/>
    <property type="project" value="TreeGrafter"/>
</dbReference>
<dbReference type="InterPro" id="IPR008491">
    <property type="entry name" value="CDK5RAP3"/>
</dbReference>
<evidence type="ECO:0000256" key="1">
    <source>
        <dbReference type="ARBA" id="ARBA00007478"/>
    </source>
</evidence>
<protein>
    <submittedName>
        <fullName evidence="5">CDK5RAP3-like protein</fullName>
    </submittedName>
</protein>
<dbReference type="OrthoDB" id="340432at2759"/>
<reference evidence="3 4" key="2">
    <citation type="submission" date="2018-11" db="EMBL/GenBank/DDBJ databases">
        <authorList>
            <consortium name="Pathogen Informatics"/>
        </authorList>
    </citation>
    <scope>NUCLEOTIDE SEQUENCE [LARGE SCALE GENOMIC DNA]</scope>
</reference>
<dbReference type="PANTHER" id="PTHR14894:SF0">
    <property type="entry name" value="CDK5 REGULATORY SUBUNIT-ASSOCIATED PROTEIN 3"/>
    <property type="match status" value="1"/>
</dbReference>
<evidence type="ECO:0000313" key="4">
    <source>
        <dbReference type="Proteomes" id="UP000274429"/>
    </source>
</evidence>
<name>A0A0R3WSB8_HYDTA</name>
<sequence>MPGAISVQSQKLIRKRCCFTSLPIAWLIERQVISKNYIKSMEYISKKIDEFAQSSPEKIKSIELKPVRYFYALDVLKYLEETDTAKDIFGRASASVRDLQRKVTDFTATQHSKEFELERFCKEFDIKDEHARLQLLEKASTLPGILSDYVESLKLLEPCSSDNKGSRQVCPTLRLLINSGHVTVYQWRTGHAPSSVGESDDCLLKMIELEKKAIEAEAAEALNEDQEIDFADLDAEGETDLADIDFGTDLLSGIDIVDLSKAADEDVSSQPASKAKTVATGADARLLLDSTMGRNALINDLEELSAFLLRIRENLIEFQAADFHLPEVKKQKAGGLNIDSIAPIYQQIMLDAPAEVRSKTLEDVDSMSSAVQRAFSMITNETITHLSLLRLKPSYLERLICMIQDLHQQVNRSRARVAELKASVQQASEELDKLHNEMTQCLQERGQLVTYLEKELSKLYDRDIKLVGAAIAIGSADCKCGRPLGGAVRLSYAALSRRQPKARQVG</sequence>